<gene>
    <name evidence="2" type="ORF">DLSSTS7063_02102</name>
</gene>
<feature type="transmembrane region" description="Helical" evidence="1">
    <location>
        <begin position="39"/>
        <end position="58"/>
    </location>
</feature>
<keyword evidence="1" id="KW-0812">Transmembrane</keyword>
<proteinExistence type="predicted"/>
<keyword evidence="1" id="KW-1133">Transmembrane helix</keyword>
<feature type="transmembrane region" description="Helical" evidence="1">
    <location>
        <begin position="7"/>
        <end position="27"/>
    </location>
</feature>
<dbReference type="AlphaFoldDB" id="A0A564U5W5"/>
<accession>A0A564U5W5</accession>
<evidence type="ECO:0000313" key="3">
    <source>
        <dbReference type="Proteomes" id="UP000398619"/>
    </source>
</evidence>
<evidence type="ECO:0000313" key="2">
    <source>
        <dbReference type="EMBL" id="VUX14919.1"/>
    </source>
</evidence>
<sequence length="69" mass="8133">MKKLDNIVGIALVSWGMMLLFIVMWLGNKYPEIQQDLLLIVRVYIGLVTVFVISRIIFRITRRRKSEHS</sequence>
<dbReference type="EMBL" id="CABHNM010000048">
    <property type="protein sequence ID" value="VUX14919.1"/>
    <property type="molecule type" value="Genomic_DNA"/>
</dbReference>
<dbReference type="Proteomes" id="UP000398619">
    <property type="component" value="Unassembled WGS sequence"/>
</dbReference>
<name>A0A564U5W5_9FIRM</name>
<organism evidence="2 3">
    <name type="scientific">Dorea longicatena</name>
    <dbReference type="NCBI Taxonomy" id="88431"/>
    <lineage>
        <taxon>Bacteria</taxon>
        <taxon>Bacillati</taxon>
        <taxon>Bacillota</taxon>
        <taxon>Clostridia</taxon>
        <taxon>Lachnospirales</taxon>
        <taxon>Lachnospiraceae</taxon>
        <taxon>Dorea</taxon>
    </lineage>
</organism>
<reference evidence="2 3" key="1">
    <citation type="submission" date="2019-07" db="EMBL/GenBank/DDBJ databases">
        <authorList>
            <person name="Hibberd C M."/>
            <person name="Gehrig L. J."/>
            <person name="Chang H.-W."/>
            <person name="Venkatesh S."/>
        </authorList>
    </citation>
    <scope>NUCLEOTIDE SEQUENCE [LARGE SCALE GENOMIC DNA]</scope>
    <source>
        <strain evidence="2">Dorea_longicatena_SSTS_Bg7063</strain>
    </source>
</reference>
<protein>
    <submittedName>
        <fullName evidence="2">Uncharacterized protein</fullName>
    </submittedName>
</protein>
<keyword evidence="1" id="KW-0472">Membrane</keyword>
<dbReference type="RefSeq" id="WP_028086111.1">
    <property type="nucleotide sequence ID" value="NZ_CABHNM010000048.1"/>
</dbReference>
<evidence type="ECO:0000256" key="1">
    <source>
        <dbReference type="SAM" id="Phobius"/>
    </source>
</evidence>